<dbReference type="Pfam" id="PF00440">
    <property type="entry name" value="TetR_N"/>
    <property type="match status" value="1"/>
</dbReference>
<name>A0A398CL43_9BACL</name>
<keyword evidence="2 4" id="KW-0238">DNA-binding</keyword>
<dbReference type="SUPFAM" id="SSF48498">
    <property type="entry name" value="Tetracyclin repressor-like, C-terminal domain"/>
    <property type="match status" value="1"/>
</dbReference>
<dbReference type="InterPro" id="IPR009057">
    <property type="entry name" value="Homeodomain-like_sf"/>
</dbReference>
<proteinExistence type="predicted"/>
<dbReference type="PANTHER" id="PTHR47506">
    <property type="entry name" value="TRANSCRIPTIONAL REGULATORY PROTEIN"/>
    <property type="match status" value="1"/>
</dbReference>
<dbReference type="OrthoDB" id="9795242at2"/>
<dbReference type="PROSITE" id="PS01081">
    <property type="entry name" value="HTH_TETR_1"/>
    <property type="match status" value="1"/>
</dbReference>
<evidence type="ECO:0000313" key="7">
    <source>
        <dbReference type="Proteomes" id="UP000266340"/>
    </source>
</evidence>
<dbReference type="InterPro" id="IPR001647">
    <property type="entry name" value="HTH_TetR"/>
</dbReference>
<dbReference type="GO" id="GO:0003677">
    <property type="term" value="F:DNA binding"/>
    <property type="evidence" value="ECO:0007669"/>
    <property type="project" value="UniProtKB-UniRule"/>
</dbReference>
<dbReference type="SUPFAM" id="SSF46689">
    <property type="entry name" value="Homeodomain-like"/>
    <property type="match status" value="1"/>
</dbReference>
<feature type="DNA-binding region" description="H-T-H motif" evidence="4">
    <location>
        <begin position="46"/>
        <end position="65"/>
    </location>
</feature>
<evidence type="ECO:0000256" key="2">
    <source>
        <dbReference type="ARBA" id="ARBA00023125"/>
    </source>
</evidence>
<evidence type="ECO:0000259" key="5">
    <source>
        <dbReference type="PROSITE" id="PS50977"/>
    </source>
</evidence>
<feature type="domain" description="HTH tetR-type" evidence="5">
    <location>
        <begin position="23"/>
        <end position="83"/>
    </location>
</feature>
<dbReference type="Proteomes" id="UP000266340">
    <property type="component" value="Unassembled WGS sequence"/>
</dbReference>
<dbReference type="PANTHER" id="PTHR47506:SF1">
    <property type="entry name" value="HTH-TYPE TRANSCRIPTIONAL REGULATOR YJDC"/>
    <property type="match status" value="1"/>
</dbReference>
<evidence type="ECO:0000313" key="6">
    <source>
        <dbReference type="EMBL" id="RIE02970.1"/>
    </source>
</evidence>
<evidence type="ECO:0000256" key="4">
    <source>
        <dbReference type="PROSITE-ProRule" id="PRU00335"/>
    </source>
</evidence>
<dbReference type="InterPro" id="IPR036271">
    <property type="entry name" value="Tet_transcr_reg_TetR-rel_C_sf"/>
</dbReference>
<dbReference type="EMBL" id="QXJM01000039">
    <property type="protein sequence ID" value="RIE02970.1"/>
    <property type="molecule type" value="Genomic_DNA"/>
</dbReference>
<keyword evidence="3" id="KW-0804">Transcription</keyword>
<protein>
    <submittedName>
        <fullName evidence="6">TetR/AcrR family transcriptional regulator</fullName>
    </submittedName>
</protein>
<reference evidence="6 7" key="1">
    <citation type="submission" date="2018-09" db="EMBL/GenBank/DDBJ databases">
        <title>Cohnella cavernae sp. nov., isolated from a karst cave.</title>
        <authorList>
            <person name="Zhu H."/>
        </authorList>
    </citation>
    <scope>NUCLEOTIDE SEQUENCE [LARGE SCALE GENOMIC DNA]</scope>
    <source>
        <strain evidence="6 7">K2E09-144</strain>
    </source>
</reference>
<evidence type="ECO:0000256" key="1">
    <source>
        <dbReference type="ARBA" id="ARBA00023015"/>
    </source>
</evidence>
<dbReference type="InterPro" id="IPR023772">
    <property type="entry name" value="DNA-bd_HTH_TetR-type_CS"/>
</dbReference>
<keyword evidence="7" id="KW-1185">Reference proteome</keyword>
<dbReference type="PROSITE" id="PS50977">
    <property type="entry name" value="HTH_TETR_2"/>
    <property type="match status" value="1"/>
</dbReference>
<evidence type="ECO:0000256" key="3">
    <source>
        <dbReference type="ARBA" id="ARBA00023163"/>
    </source>
</evidence>
<gene>
    <name evidence="6" type="ORF">D3H35_20420</name>
</gene>
<sequence>MVVILLCTDKYRKSDRTYGKTPEFDEQQALAAAMQVFLEKGYEASSISDLTSRMGIQRPSLYAAFGGKKELFEAALNKFAQMSLSFIENGMRNAPSVKEAARTYFQGIIEGVGGSKPELGCLCVNTMVELAPHDKIYAQFTKDYQTKLTELFRQTIENGIRTGELSNRLNAEAVARALTISAIGLSVTMKTGPDRSYVENATAEILSLLE</sequence>
<organism evidence="6 7">
    <name type="scientific">Cohnella faecalis</name>
    <dbReference type="NCBI Taxonomy" id="2315694"/>
    <lineage>
        <taxon>Bacteria</taxon>
        <taxon>Bacillati</taxon>
        <taxon>Bacillota</taxon>
        <taxon>Bacilli</taxon>
        <taxon>Bacillales</taxon>
        <taxon>Paenibacillaceae</taxon>
        <taxon>Cohnella</taxon>
    </lineage>
</organism>
<keyword evidence="1" id="KW-0805">Transcription regulation</keyword>
<accession>A0A398CL43</accession>
<dbReference type="Gene3D" id="1.10.10.60">
    <property type="entry name" value="Homeodomain-like"/>
    <property type="match status" value="1"/>
</dbReference>
<dbReference type="Pfam" id="PF16925">
    <property type="entry name" value="TetR_C_13"/>
    <property type="match status" value="1"/>
</dbReference>
<comment type="caution">
    <text evidence="6">The sequence shown here is derived from an EMBL/GenBank/DDBJ whole genome shotgun (WGS) entry which is preliminary data.</text>
</comment>
<dbReference type="AlphaFoldDB" id="A0A398CL43"/>
<dbReference type="PRINTS" id="PR00455">
    <property type="entry name" value="HTHTETR"/>
</dbReference>
<dbReference type="InterPro" id="IPR011075">
    <property type="entry name" value="TetR_C"/>
</dbReference>
<dbReference type="Gene3D" id="1.10.357.10">
    <property type="entry name" value="Tetracycline Repressor, domain 2"/>
    <property type="match status" value="1"/>
</dbReference>